<gene>
    <name evidence="2" type="ORF">Tci_690329</name>
</gene>
<reference evidence="2" key="1">
    <citation type="journal article" date="2019" name="Sci. Rep.">
        <title>Draft genome of Tanacetum cinerariifolium, the natural source of mosquito coil.</title>
        <authorList>
            <person name="Yamashiro T."/>
            <person name="Shiraishi A."/>
            <person name="Satake H."/>
            <person name="Nakayama K."/>
        </authorList>
    </citation>
    <scope>NUCLEOTIDE SEQUENCE</scope>
</reference>
<accession>A0A699L3V7</accession>
<proteinExistence type="predicted"/>
<organism evidence="2">
    <name type="scientific">Tanacetum cinerariifolium</name>
    <name type="common">Dalmatian daisy</name>
    <name type="synonym">Chrysanthemum cinerariifolium</name>
    <dbReference type="NCBI Taxonomy" id="118510"/>
    <lineage>
        <taxon>Eukaryota</taxon>
        <taxon>Viridiplantae</taxon>
        <taxon>Streptophyta</taxon>
        <taxon>Embryophyta</taxon>
        <taxon>Tracheophyta</taxon>
        <taxon>Spermatophyta</taxon>
        <taxon>Magnoliopsida</taxon>
        <taxon>eudicotyledons</taxon>
        <taxon>Gunneridae</taxon>
        <taxon>Pentapetalae</taxon>
        <taxon>asterids</taxon>
        <taxon>campanulids</taxon>
        <taxon>Asterales</taxon>
        <taxon>Asteraceae</taxon>
        <taxon>Asteroideae</taxon>
        <taxon>Anthemideae</taxon>
        <taxon>Anthemidinae</taxon>
        <taxon>Tanacetum</taxon>
    </lineage>
</organism>
<name>A0A699L3V7_TANCI</name>
<feature type="non-terminal residue" evidence="2">
    <location>
        <position position="1"/>
    </location>
</feature>
<evidence type="ECO:0000313" key="2">
    <source>
        <dbReference type="EMBL" id="GFB18358.1"/>
    </source>
</evidence>
<sequence>TESYLRRCRVKQTGYGITDTWDEIVDTLMEITPTTLEGVDQRVTELDTTIRQRTDEFEAGSEDRSAAIAAHVRILEAHVAALIALTSSLQTQLTTSLRRIKILEARDPEPQEGPAEAGNICYSTDTGAPLGYKVAEIRMRALLPSTSRKTDIPEADVPPRKRA</sequence>
<feature type="region of interest" description="Disordered" evidence="1">
    <location>
        <begin position="143"/>
        <end position="163"/>
    </location>
</feature>
<protein>
    <submittedName>
        <fullName evidence="2">Uncharacterized protein</fullName>
    </submittedName>
</protein>
<dbReference type="AlphaFoldDB" id="A0A699L3V7"/>
<evidence type="ECO:0000256" key="1">
    <source>
        <dbReference type="SAM" id="MobiDB-lite"/>
    </source>
</evidence>
<dbReference type="EMBL" id="BKCJ010570175">
    <property type="protein sequence ID" value="GFB18358.1"/>
    <property type="molecule type" value="Genomic_DNA"/>
</dbReference>
<comment type="caution">
    <text evidence="2">The sequence shown here is derived from an EMBL/GenBank/DDBJ whole genome shotgun (WGS) entry which is preliminary data.</text>
</comment>